<name>A0A385SVM2_9BACT</name>
<evidence type="ECO:0000256" key="1">
    <source>
        <dbReference type="ARBA" id="ARBA00004571"/>
    </source>
</evidence>
<proteinExistence type="inferred from homology"/>
<dbReference type="InterPro" id="IPR008969">
    <property type="entry name" value="CarboxyPept-like_regulatory"/>
</dbReference>
<evidence type="ECO:0000256" key="4">
    <source>
        <dbReference type="ARBA" id="ARBA00022692"/>
    </source>
</evidence>
<gene>
    <name evidence="9" type="ORF">D4L85_27125</name>
</gene>
<dbReference type="SUPFAM" id="SSF49464">
    <property type="entry name" value="Carboxypeptidase regulatory domain-like"/>
    <property type="match status" value="1"/>
</dbReference>
<dbReference type="KEGG" id="chk:D4L85_27125"/>
<dbReference type="InterPro" id="IPR036942">
    <property type="entry name" value="Beta-barrel_TonB_sf"/>
</dbReference>
<dbReference type="PROSITE" id="PS52016">
    <property type="entry name" value="TONB_DEPENDENT_REC_3"/>
    <property type="match status" value="1"/>
</dbReference>
<evidence type="ECO:0000259" key="8">
    <source>
        <dbReference type="Pfam" id="PF07715"/>
    </source>
</evidence>
<dbReference type="InterPro" id="IPR039426">
    <property type="entry name" value="TonB-dep_rcpt-like"/>
</dbReference>
<dbReference type="Pfam" id="PF13715">
    <property type="entry name" value="CarbopepD_reg_2"/>
    <property type="match status" value="1"/>
</dbReference>
<dbReference type="Gene3D" id="2.170.130.10">
    <property type="entry name" value="TonB-dependent receptor, plug domain"/>
    <property type="match status" value="1"/>
</dbReference>
<keyword evidence="6 7" id="KW-0998">Cell outer membrane</keyword>
<dbReference type="Gene3D" id="2.40.170.20">
    <property type="entry name" value="TonB-dependent receptor, beta-barrel domain"/>
    <property type="match status" value="1"/>
</dbReference>
<dbReference type="RefSeq" id="WP_119757250.1">
    <property type="nucleotide sequence ID" value="NZ_CP032382.1"/>
</dbReference>
<dbReference type="InterPro" id="IPR012910">
    <property type="entry name" value="Plug_dom"/>
</dbReference>
<comment type="subcellular location">
    <subcellularLocation>
        <location evidence="1 7">Cell outer membrane</location>
        <topology evidence="1 7">Multi-pass membrane protein</topology>
    </subcellularLocation>
</comment>
<organism evidence="9 10">
    <name type="scientific">Chryseolinea soli</name>
    <dbReference type="NCBI Taxonomy" id="2321403"/>
    <lineage>
        <taxon>Bacteria</taxon>
        <taxon>Pseudomonadati</taxon>
        <taxon>Bacteroidota</taxon>
        <taxon>Cytophagia</taxon>
        <taxon>Cytophagales</taxon>
        <taxon>Fulvivirgaceae</taxon>
        <taxon>Chryseolinea</taxon>
    </lineage>
</organism>
<evidence type="ECO:0000256" key="2">
    <source>
        <dbReference type="ARBA" id="ARBA00022448"/>
    </source>
</evidence>
<dbReference type="EMBL" id="CP032382">
    <property type="protein sequence ID" value="AYB34025.1"/>
    <property type="molecule type" value="Genomic_DNA"/>
</dbReference>
<evidence type="ECO:0000313" key="10">
    <source>
        <dbReference type="Proteomes" id="UP000266183"/>
    </source>
</evidence>
<feature type="domain" description="TonB-dependent receptor plug" evidence="8">
    <location>
        <begin position="146"/>
        <end position="220"/>
    </location>
</feature>
<keyword evidence="5 7" id="KW-0472">Membrane</keyword>
<evidence type="ECO:0000256" key="7">
    <source>
        <dbReference type="PROSITE-ProRule" id="PRU01360"/>
    </source>
</evidence>
<dbReference type="GO" id="GO:0009279">
    <property type="term" value="C:cell outer membrane"/>
    <property type="evidence" value="ECO:0007669"/>
    <property type="project" value="UniProtKB-SubCell"/>
</dbReference>
<keyword evidence="2 7" id="KW-0813">Transport</keyword>
<comment type="similarity">
    <text evidence="7">Belongs to the TonB-dependent receptor family.</text>
</comment>
<dbReference type="OrthoDB" id="1111684at2"/>
<evidence type="ECO:0000256" key="5">
    <source>
        <dbReference type="ARBA" id="ARBA00023136"/>
    </source>
</evidence>
<keyword evidence="10" id="KW-1185">Reference proteome</keyword>
<keyword evidence="9" id="KW-0675">Receptor</keyword>
<dbReference type="AlphaFoldDB" id="A0A385SVM2"/>
<evidence type="ECO:0000256" key="3">
    <source>
        <dbReference type="ARBA" id="ARBA00022452"/>
    </source>
</evidence>
<dbReference type="InterPro" id="IPR037066">
    <property type="entry name" value="Plug_dom_sf"/>
</dbReference>
<dbReference type="SUPFAM" id="SSF56935">
    <property type="entry name" value="Porins"/>
    <property type="match status" value="1"/>
</dbReference>
<dbReference type="Pfam" id="PF07715">
    <property type="entry name" value="Plug"/>
    <property type="match status" value="1"/>
</dbReference>
<reference evidence="10" key="1">
    <citation type="submission" date="2018-09" db="EMBL/GenBank/DDBJ databases">
        <title>Chryseolinea sp. KIS68-18 isolated from soil.</title>
        <authorList>
            <person name="Weon H.-Y."/>
            <person name="Kwon S.-W."/>
            <person name="Lee S.A."/>
        </authorList>
    </citation>
    <scope>NUCLEOTIDE SEQUENCE [LARGE SCALE GENOMIC DNA]</scope>
    <source>
        <strain evidence="10">KIS68-18</strain>
    </source>
</reference>
<sequence>MIRSFSLSFAVFFLISVVALGQEKVTLNGYVRDVSNGEELIGVTVYIPKMSAGTVTNPYGFYSLTLPKGTYEIQFSYVGYAPQIVTVDLQGDVERNVDMLSETTVMQEVTVTDKRVDENVVSLQMSKNTLDMNRVRKLPALFGEVDIIKNIQMLPGVISAGEGTSTFYVRGGSADQNLILIDEAPIYDPSHLFGLFSVFNADVIKDSELYKGGIPSRFGGRLSSILEVRTKDGNNKKLGVTAGIGTMASRLMVEGPLVKDKASFIVSARRSYVDLFLRAANNDNLVHFYDINAKVNWKYNNNNRFFLAFYNGRDVFNFANQFGFAWGNRTATFRWNHLFNERLFSNTSVILSNFDYKLELKDPVQGLKWTSNLEELSVKEDLSYFINTNNDLTFGYHITGRRFSPGKIVPNSEASMFEELSLDHMYALDHGIYVSNQQRVSDRVTLDYGLRLSIFQNMGPSDVYLYNDPQNRTQPDPVDTLHYKAWKSVKTFVNLEPRLAARYMLQDGQSIKVSYNRMVQNTHLIASGTVPVPFNTWNPSGYYLNPQIADQVAAGYFQNFKDNMLEFSAEAYYKKMKDVTDFADNADIFFNKNLSTEFRQGKSWSYGLELMLNKKEGRFTGSASYTWSKTMRKIPGVNQGVEFPANYDRRNVVNLQGAYDYSDRWTFGATFTYSTGRPITIPEGKYQYGTYNPDIVTERNGYRLPAFHRLDLSATYSPKKNETRKWKGTWVFAIYNAYNRQNPFTVYTRVTQNKDGDITGDGYTKETRMVYLFPILPSVTYNIKF</sequence>
<keyword evidence="4 7" id="KW-0812">Transmembrane</keyword>
<protein>
    <submittedName>
        <fullName evidence="9">TonB-dependent receptor</fullName>
    </submittedName>
</protein>
<evidence type="ECO:0000313" key="9">
    <source>
        <dbReference type="EMBL" id="AYB34025.1"/>
    </source>
</evidence>
<accession>A0A385SVM2</accession>
<evidence type="ECO:0000256" key="6">
    <source>
        <dbReference type="ARBA" id="ARBA00023237"/>
    </source>
</evidence>
<dbReference type="Proteomes" id="UP000266183">
    <property type="component" value="Chromosome"/>
</dbReference>
<keyword evidence="3 7" id="KW-1134">Transmembrane beta strand</keyword>
<dbReference type="Gene3D" id="2.60.40.1120">
    <property type="entry name" value="Carboxypeptidase-like, regulatory domain"/>
    <property type="match status" value="1"/>
</dbReference>